<proteinExistence type="predicted"/>
<dbReference type="Pfam" id="PF09413">
    <property type="entry name" value="DUF2007"/>
    <property type="match status" value="1"/>
</dbReference>
<sequence>MKKVYDAYDPQEAYIVKGILESYGIDAEVQDDQLHALVAGVGYTEAVIPTVWIFDNSRYDEAFKILEEYEEKKQSDNEVIWICSSCKEESTEVFTECWNCGKSR</sequence>
<evidence type="ECO:0000259" key="1">
    <source>
        <dbReference type="Pfam" id="PF09413"/>
    </source>
</evidence>
<accession>A0A6S6TQC3</accession>
<feature type="domain" description="DUF2007" evidence="1">
    <location>
        <begin position="1"/>
        <end position="70"/>
    </location>
</feature>
<name>A0A6S6TQC3_9BACT</name>
<gene>
    <name evidence="2" type="ORF">HELGO_WM23109</name>
</gene>
<evidence type="ECO:0000313" key="2">
    <source>
        <dbReference type="EMBL" id="CAA6823062.1"/>
    </source>
</evidence>
<dbReference type="InterPro" id="IPR018551">
    <property type="entry name" value="DUF2007"/>
</dbReference>
<organism evidence="2">
    <name type="scientific">uncultured Sulfurovum sp</name>
    <dbReference type="NCBI Taxonomy" id="269237"/>
    <lineage>
        <taxon>Bacteria</taxon>
        <taxon>Pseudomonadati</taxon>
        <taxon>Campylobacterota</taxon>
        <taxon>Epsilonproteobacteria</taxon>
        <taxon>Campylobacterales</taxon>
        <taxon>Sulfurovaceae</taxon>
        <taxon>Sulfurovum</taxon>
        <taxon>environmental samples</taxon>
    </lineage>
</organism>
<protein>
    <submittedName>
        <fullName evidence="2">DUF2007 domain-containing protein</fullName>
    </submittedName>
</protein>
<dbReference type="AlphaFoldDB" id="A0A6S6TQC3"/>
<dbReference type="EMBL" id="CACVAR010000345">
    <property type="protein sequence ID" value="CAA6823062.1"/>
    <property type="molecule type" value="Genomic_DNA"/>
</dbReference>
<reference evidence="2" key="1">
    <citation type="submission" date="2020-01" db="EMBL/GenBank/DDBJ databases">
        <authorList>
            <person name="Meier V. D."/>
            <person name="Meier V D."/>
        </authorList>
    </citation>
    <scope>NUCLEOTIDE SEQUENCE</scope>
    <source>
        <strain evidence="2">HLG_WM_MAG_03</strain>
    </source>
</reference>